<protein>
    <submittedName>
        <fullName evidence="2">Alkaline phosphatase family protein</fullName>
    </submittedName>
</protein>
<dbReference type="RefSeq" id="WP_246967042.1">
    <property type="nucleotide sequence ID" value="NZ_CP095397.1"/>
</dbReference>
<dbReference type="GeneID" id="71854774"/>
<gene>
    <name evidence="2" type="ORF">ACFOZ7_05480</name>
</gene>
<organism evidence="2 3">
    <name type="scientific">Natribaculum luteum</name>
    <dbReference type="NCBI Taxonomy" id="1586232"/>
    <lineage>
        <taxon>Archaea</taxon>
        <taxon>Methanobacteriati</taxon>
        <taxon>Methanobacteriota</taxon>
        <taxon>Stenosarchaea group</taxon>
        <taxon>Halobacteria</taxon>
        <taxon>Halobacteriales</taxon>
        <taxon>Natrialbaceae</taxon>
        <taxon>Natribaculum</taxon>
    </lineage>
</organism>
<proteinExistence type="predicted"/>
<dbReference type="InterPro" id="IPR017850">
    <property type="entry name" value="Alkaline_phosphatase_core_sf"/>
</dbReference>
<accession>A0ABD5NWW6</accession>
<sequence length="427" mass="47267">MSRQGVERRLREERLEGAYLFPAYDDYCFANVPETTFSLLDESFDRLLPDSVLDEVATDVEHVVLLLLDGFGYECWNRAWRDDDLLSRLADRGTVTPLTSIYPSETAAAITTLHTGLEPVEHGLLGWYQYLESAGRDVVTLPFLALSGEPLGEVAPNADARDLFAGESLYERATAAGIDVQVIQPAAYADSGYTQAVTAGAERTGYETAADLALAIRRTLEDASGPTYVNAYAPTLDEIAHVEGTTTERYRANLASITACLRRELLERLDPAVAERTLFVLTADHGIVDTVPAENVDVTAWDDWPTLRETFRRDDDGEPRRPTGSPRNVHLHVRPDRLEEARTIVESAVGDDVRTFTRSEALERGLFGTGNPSELFERRCGDLIVIHRTRGLCWRSGDSELVGMHGELTPEEMLVPLAAVRLDDLAD</sequence>
<dbReference type="PANTHER" id="PTHR10151:SF120">
    <property type="entry name" value="BIS(5'-ADENOSYL)-TRIPHOSPHATASE"/>
    <property type="match status" value="1"/>
</dbReference>
<dbReference type="PANTHER" id="PTHR10151">
    <property type="entry name" value="ECTONUCLEOTIDE PYROPHOSPHATASE/PHOSPHODIESTERASE"/>
    <property type="match status" value="1"/>
</dbReference>
<evidence type="ECO:0000313" key="3">
    <source>
        <dbReference type="Proteomes" id="UP001595821"/>
    </source>
</evidence>
<feature type="region of interest" description="Disordered" evidence="1">
    <location>
        <begin position="311"/>
        <end position="330"/>
    </location>
</feature>
<dbReference type="EMBL" id="JBHSDJ010000013">
    <property type="protein sequence ID" value="MFC4246447.1"/>
    <property type="molecule type" value="Genomic_DNA"/>
</dbReference>
<evidence type="ECO:0000313" key="2">
    <source>
        <dbReference type="EMBL" id="MFC4246447.1"/>
    </source>
</evidence>
<dbReference type="Gene3D" id="3.40.720.10">
    <property type="entry name" value="Alkaline Phosphatase, subunit A"/>
    <property type="match status" value="1"/>
</dbReference>
<feature type="compositionally biased region" description="Basic and acidic residues" evidence="1">
    <location>
        <begin position="311"/>
        <end position="321"/>
    </location>
</feature>
<evidence type="ECO:0000256" key="1">
    <source>
        <dbReference type="SAM" id="MobiDB-lite"/>
    </source>
</evidence>
<comment type="caution">
    <text evidence="2">The sequence shown here is derived from an EMBL/GenBank/DDBJ whole genome shotgun (WGS) entry which is preliminary data.</text>
</comment>
<reference evidence="2 3" key="1">
    <citation type="journal article" date="2014" name="Int. J. Syst. Evol. Microbiol.">
        <title>Complete genome sequence of Corynebacterium casei LMG S-19264T (=DSM 44701T), isolated from a smear-ripened cheese.</title>
        <authorList>
            <consortium name="US DOE Joint Genome Institute (JGI-PGF)"/>
            <person name="Walter F."/>
            <person name="Albersmeier A."/>
            <person name="Kalinowski J."/>
            <person name="Ruckert C."/>
        </authorList>
    </citation>
    <scope>NUCLEOTIDE SEQUENCE [LARGE SCALE GENOMIC DNA]</scope>
    <source>
        <strain evidence="2 3">IBRC-M 10912</strain>
    </source>
</reference>
<name>A0ABD5NWW6_9EURY</name>
<dbReference type="GO" id="GO:0016787">
    <property type="term" value="F:hydrolase activity"/>
    <property type="evidence" value="ECO:0007669"/>
    <property type="project" value="UniProtKB-ARBA"/>
</dbReference>
<dbReference type="AlphaFoldDB" id="A0ABD5NWW6"/>
<dbReference type="InterPro" id="IPR002591">
    <property type="entry name" value="Phosphodiest/P_Trfase"/>
</dbReference>
<dbReference type="Proteomes" id="UP001595821">
    <property type="component" value="Unassembled WGS sequence"/>
</dbReference>
<dbReference type="Pfam" id="PF01663">
    <property type="entry name" value="Phosphodiest"/>
    <property type="match status" value="1"/>
</dbReference>
<dbReference type="SUPFAM" id="SSF53649">
    <property type="entry name" value="Alkaline phosphatase-like"/>
    <property type="match status" value="1"/>
</dbReference>